<dbReference type="STRING" id="690879.TSACC_2116"/>
<dbReference type="PANTHER" id="PTHR47153:SF2">
    <property type="entry name" value="LACTATE UTILIZATION PROTEIN B"/>
    <property type="match status" value="1"/>
</dbReference>
<accession>A0A146G2L3</accession>
<keyword evidence="2" id="KW-0004">4Fe-4S</keyword>
<evidence type="ECO:0000256" key="2">
    <source>
        <dbReference type="ARBA" id="ARBA00022485"/>
    </source>
</evidence>
<reference evidence="10" key="1">
    <citation type="journal article" date="2017" name="Genome Announc.">
        <title>Draft Genome Sequence of Terrimicrobium sacchariphilum NM-5T, a Facultative Anaerobic Soil Bacterium of the Class Spartobacteria.</title>
        <authorList>
            <person name="Qiu Y.L."/>
            <person name="Tourlousse D.M."/>
            <person name="Matsuura N."/>
            <person name="Ohashi A."/>
            <person name="Sekiguchi Y."/>
        </authorList>
    </citation>
    <scope>NUCLEOTIDE SEQUENCE [LARGE SCALE GENOMIC DNA]</scope>
    <source>
        <strain evidence="10">NM-5</strain>
    </source>
</reference>
<name>A0A146G2L3_TERSA</name>
<dbReference type="InterPro" id="IPR003741">
    <property type="entry name" value="LUD_dom"/>
</dbReference>
<dbReference type="PROSITE" id="PS51379">
    <property type="entry name" value="4FE4S_FER_2"/>
    <property type="match status" value="1"/>
</dbReference>
<comment type="caution">
    <text evidence="9">The sequence shown here is derived from an EMBL/GenBank/DDBJ whole genome shotgun (WGS) entry which is preliminary data.</text>
</comment>
<dbReference type="Gene3D" id="3.40.50.10420">
    <property type="entry name" value="NagB/RpiA/CoA transferase-like"/>
    <property type="match status" value="1"/>
</dbReference>
<dbReference type="Pfam" id="PF13183">
    <property type="entry name" value="Fer4_8"/>
    <property type="match status" value="1"/>
</dbReference>
<dbReference type="PROSITE" id="PS00198">
    <property type="entry name" value="4FE4S_FER_1"/>
    <property type="match status" value="1"/>
</dbReference>
<evidence type="ECO:0000259" key="8">
    <source>
        <dbReference type="PROSITE" id="PS51379"/>
    </source>
</evidence>
<keyword evidence="6" id="KW-0408">Iron</keyword>
<dbReference type="InterPro" id="IPR017896">
    <property type="entry name" value="4Fe4S_Fe-S-bd"/>
</dbReference>
<dbReference type="Gene3D" id="1.10.1060.10">
    <property type="entry name" value="Alpha-helical ferredoxin"/>
    <property type="match status" value="1"/>
</dbReference>
<evidence type="ECO:0000256" key="7">
    <source>
        <dbReference type="ARBA" id="ARBA00023014"/>
    </source>
</evidence>
<dbReference type="RefSeq" id="WP_075077608.1">
    <property type="nucleotide sequence ID" value="NZ_BDCO01000002.1"/>
</dbReference>
<keyword evidence="10" id="KW-1185">Reference proteome</keyword>
<dbReference type="PANTHER" id="PTHR47153">
    <property type="entry name" value="LACTATE UTILIZATION PROTEIN B"/>
    <property type="match status" value="1"/>
</dbReference>
<gene>
    <name evidence="9" type="ORF">TSACC_2116</name>
</gene>
<keyword evidence="7" id="KW-0411">Iron-sulfur</keyword>
<feature type="domain" description="4Fe-4S ferredoxin-type" evidence="8">
    <location>
        <begin position="295"/>
        <end position="319"/>
    </location>
</feature>
<dbReference type="InParanoid" id="A0A146G2L3"/>
<dbReference type="SUPFAM" id="SSF100950">
    <property type="entry name" value="NagB/RpiA/CoA transferase-like"/>
    <property type="match status" value="1"/>
</dbReference>
<organism evidence="9 10">
    <name type="scientific">Terrimicrobium sacchariphilum</name>
    <dbReference type="NCBI Taxonomy" id="690879"/>
    <lineage>
        <taxon>Bacteria</taxon>
        <taxon>Pseudomonadati</taxon>
        <taxon>Verrucomicrobiota</taxon>
        <taxon>Terrimicrobiia</taxon>
        <taxon>Terrimicrobiales</taxon>
        <taxon>Terrimicrobiaceae</taxon>
        <taxon>Terrimicrobium</taxon>
    </lineage>
</organism>
<evidence type="ECO:0000313" key="10">
    <source>
        <dbReference type="Proteomes" id="UP000076023"/>
    </source>
</evidence>
<evidence type="ECO:0000256" key="4">
    <source>
        <dbReference type="ARBA" id="ARBA00022737"/>
    </source>
</evidence>
<dbReference type="GO" id="GO:0051539">
    <property type="term" value="F:4 iron, 4 sulfur cluster binding"/>
    <property type="evidence" value="ECO:0007669"/>
    <property type="project" value="UniProtKB-KW"/>
</dbReference>
<evidence type="ECO:0000256" key="5">
    <source>
        <dbReference type="ARBA" id="ARBA00022982"/>
    </source>
</evidence>
<dbReference type="InterPro" id="IPR009051">
    <property type="entry name" value="Helical_ferredxn"/>
</dbReference>
<dbReference type="GO" id="GO:0046872">
    <property type="term" value="F:metal ion binding"/>
    <property type="evidence" value="ECO:0007669"/>
    <property type="project" value="UniProtKB-KW"/>
</dbReference>
<evidence type="ECO:0000313" key="9">
    <source>
        <dbReference type="EMBL" id="GAT31722.1"/>
    </source>
</evidence>
<dbReference type="AlphaFoldDB" id="A0A146G2L3"/>
<keyword evidence="5" id="KW-0249">Electron transport</keyword>
<keyword evidence="1" id="KW-0813">Transport</keyword>
<dbReference type="NCBIfam" id="TIGR00273">
    <property type="entry name" value="LutB/LldF family L-lactate oxidation iron-sulfur protein"/>
    <property type="match status" value="1"/>
</dbReference>
<dbReference type="EMBL" id="BDCO01000002">
    <property type="protein sequence ID" value="GAT31722.1"/>
    <property type="molecule type" value="Genomic_DNA"/>
</dbReference>
<dbReference type="InterPro" id="IPR037171">
    <property type="entry name" value="NagB/RpiA_transferase-like"/>
</dbReference>
<dbReference type="InterPro" id="IPR004452">
    <property type="entry name" value="LutB/LldF"/>
</dbReference>
<keyword evidence="3" id="KW-0479">Metal-binding</keyword>
<dbReference type="InterPro" id="IPR017900">
    <property type="entry name" value="4Fe4S_Fe_S_CS"/>
</dbReference>
<protein>
    <submittedName>
        <fullName evidence="9">L-lactate dehydrogenase complex protein LldF</fullName>
    </submittedName>
</protein>
<dbReference type="Pfam" id="PF02589">
    <property type="entry name" value="LUD_dom"/>
    <property type="match status" value="1"/>
</dbReference>
<sequence length="468" mass="51491">MAHQKIDTYAATLDPEVRQAVRSNSAAGTEKRYQILGADFGDPDPLRKLAGAIKQHTIEHLDQYLEQAERSLTANGVKVHFAVSTQDARQAVLDILNQTGCRKVVKSKSMISEEIHLNDFLEENGVESVETDLGEYIVQIDHDHPSHIVKPILHKNRRDIAKSFEREGLGDYNDDPETITRRARAFLRQKYLQADAAVTGANFVVAESGRMVLVTNEGNSRFCLAGTRVHIALIGVEKLVPHDRDLAVFLNLLARSATGQQLTVYTEFLSGAALPAQPSGPREMHVVFVDNGRVDTLASDCREILRCIRCGACMNVCPVYRQASGHAYRSIYPGPLGAVLSPMLAGKGFAQLGDLPKASSLCGACNEVCPVDIPIPDLLLKLRNRAKEEHLPSPGTPPMAPFALLATAPMLWRTAMHAGVALDLTPKALIPVPALQEWLKIRTLPAWRGGKFRSWYKNRPAKGKDRQP</sequence>
<dbReference type="SUPFAM" id="SSF46548">
    <property type="entry name" value="alpha-helical ferredoxin"/>
    <property type="match status" value="1"/>
</dbReference>
<proteinExistence type="predicted"/>
<evidence type="ECO:0000256" key="6">
    <source>
        <dbReference type="ARBA" id="ARBA00023004"/>
    </source>
</evidence>
<dbReference type="Proteomes" id="UP000076023">
    <property type="component" value="Unassembled WGS sequence"/>
</dbReference>
<dbReference type="GO" id="GO:0006089">
    <property type="term" value="P:lactate metabolic process"/>
    <property type="evidence" value="ECO:0007669"/>
    <property type="project" value="InterPro"/>
</dbReference>
<dbReference type="FunCoup" id="A0A146G2L3">
    <property type="interactions" value="87"/>
</dbReference>
<evidence type="ECO:0000256" key="3">
    <source>
        <dbReference type="ARBA" id="ARBA00022723"/>
    </source>
</evidence>
<dbReference type="InterPro" id="IPR024185">
    <property type="entry name" value="FTHF_cligase-like_sf"/>
</dbReference>
<evidence type="ECO:0000256" key="1">
    <source>
        <dbReference type="ARBA" id="ARBA00022448"/>
    </source>
</evidence>
<dbReference type="OrthoDB" id="9782337at2"/>
<keyword evidence="4" id="KW-0677">Repeat</keyword>